<name>A0A428U704_9HYPO</name>
<gene>
    <name evidence="1" type="ORF">CEP52_003784</name>
</gene>
<dbReference type="Proteomes" id="UP000287144">
    <property type="component" value="Unassembled WGS sequence"/>
</dbReference>
<organism evidence="1 2">
    <name type="scientific">Fusarium oligoseptatum</name>
    <dbReference type="NCBI Taxonomy" id="2604345"/>
    <lineage>
        <taxon>Eukaryota</taxon>
        <taxon>Fungi</taxon>
        <taxon>Dikarya</taxon>
        <taxon>Ascomycota</taxon>
        <taxon>Pezizomycotina</taxon>
        <taxon>Sordariomycetes</taxon>
        <taxon>Hypocreomycetidae</taxon>
        <taxon>Hypocreales</taxon>
        <taxon>Nectriaceae</taxon>
        <taxon>Fusarium</taxon>
        <taxon>Fusarium solani species complex</taxon>
    </lineage>
</organism>
<proteinExistence type="predicted"/>
<dbReference type="STRING" id="1325735.A0A428U704"/>
<accession>A0A428U704</accession>
<comment type="caution">
    <text evidence="1">The sequence shown here is derived from an EMBL/GenBank/DDBJ whole genome shotgun (WGS) entry which is preliminary data.</text>
</comment>
<evidence type="ECO:0000313" key="1">
    <source>
        <dbReference type="EMBL" id="RSM10060.1"/>
    </source>
</evidence>
<reference evidence="1 2" key="1">
    <citation type="submission" date="2017-06" db="EMBL/GenBank/DDBJ databases">
        <title>Comparative genomic analysis of Ambrosia Fusariam Clade fungi.</title>
        <authorList>
            <person name="Stajich J.E."/>
            <person name="Carrillo J."/>
            <person name="Kijimoto T."/>
            <person name="Eskalen A."/>
            <person name="O'Donnell K."/>
            <person name="Kasson M."/>
        </authorList>
    </citation>
    <scope>NUCLEOTIDE SEQUENCE [LARGE SCALE GENOMIC DNA]</scope>
    <source>
        <strain evidence="1 2">NRRL62579</strain>
    </source>
</reference>
<dbReference type="AlphaFoldDB" id="A0A428U704"/>
<evidence type="ECO:0000313" key="2">
    <source>
        <dbReference type="Proteomes" id="UP000287144"/>
    </source>
</evidence>
<protein>
    <submittedName>
        <fullName evidence="1">Uncharacterized protein</fullName>
    </submittedName>
</protein>
<keyword evidence="2" id="KW-1185">Reference proteome</keyword>
<sequence>MLNNTDFSAFNELLLADNTLGVSGTGYFDVLQQVSRDYSELAYLERLWAAWYLFMQNDTYATGILTFVLHESILWVVTLGTLDRKHSSEVDEIGSLESTVEKWISCSTEEPTVPQVQSP</sequence>
<dbReference type="EMBL" id="NKCK01000025">
    <property type="protein sequence ID" value="RSM10060.1"/>
    <property type="molecule type" value="Genomic_DNA"/>
</dbReference>